<organism evidence="3 4">
    <name type="scientific">Anaeromonas frigoriresistens</name>
    <dbReference type="NCBI Taxonomy" id="2683708"/>
    <lineage>
        <taxon>Bacteria</taxon>
        <taxon>Bacillati</taxon>
        <taxon>Bacillota</taxon>
        <taxon>Tissierellia</taxon>
        <taxon>Tissierellales</taxon>
        <taxon>Thermohalobacteraceae</taxon>
        <taxon>Anaeromonas</taxon>
    </lineage>
</organism>
<feature type="coiled-coil region" evidence="2">
    <location>
        <begin position="42"/>
        <end position="90"/>
    </location>
</feature>
<dbReference type="InterPro" id="IPR010273">
    <property type="entry name" value="DUF881"/>
</dbReference>
<keyword evidence="4" id="KW-1185">Reference proteome</keyword>
<protein>
    <submittedName>
        <fullName evidence="3">DUF881 domain-containing protein</fullName>
    </submittedName>
</protein>
<comment type="similarity">
    <text evidence="1">Belongs to the UPF0749 family.</text>
</comment>
<gene>
    <name evidence="3" type="ORF">GOQ27_16515</name>
</gene>
<evidence type="ECO:0000256" key="2">
    <source>
        <dbReference type="SAM" id="Coils"/>
    </source>
</evidence>
<comment type="caution">
    <text evidence="3">The sequence shown here is derived from an EMBL/GenBank/DDBJ whole genome shotgun (WGS) entry which is preliminary data.</text>
</comment>
<dbReference type="PANTHER" id="PTHR37313:SF2">
    <property type="entry name" value="UPF0749 PROTEIN YLXX"/>
    <property type="match status" value="1"/>
</dbReference>
<dbReference type="Gene3D" id="3.30.70.1880">
    <property type="entry name" value="Protein of unknown function DUF881"/>
    <property type="match status" value="1"/>
</dbReference>
<accession>A0A942ZA80</accession>
<dbReference type="RefSeq" id="WP_203367976.1">
    <property type="nucleotide sequence ID" value="NZ_WSFT01000053.1"/>
</dbReference>
<reference evidence="3" key="1">
    <citation type="submission" date="2019-12" db="EMBL/GenBank/DDBJ databases">
        <title>Clostridiaceae gen. nov. sp. nov., isolated from sediment in Xinjiang, China.</title>
        <authorList>
            <person name="Zhang R."/>
        </authorList>
    </citation>
    <scope>NUCLEOTIDE SEQUENCE</scope>
    <source>
        <strain evidence="3">D2Q-11</strain>
    </source>
</reference>
<dbReference type="PANTHER" id="PTHR37313">
    <property type="entry name" value="UPF0749 PROTEIN RV1825"/>
    <property type="match status" value="1"/>
</dbReference>
<evidence type="ECO:0000313" key="3">
    <source>
        <dbReference type="EMBL" id="MBS4540083.1"/>
    </source>
</evidence>
<dbReference type="EMBL" id="WSFT01000053">
    <property type="protein sequence ID" value="MBS4540083.1"/>
    <property type="molecule type" value="Genomic_DNA"/>
</dbReference>
<sequence length="241" mass="27372">MKSWISKGLIIAVCILLGVIIAIQYKTVNSIVGQGFIPTQKNRELVEELTKLESEKETLMNELTNLENKVKKYENEASQESDYVKELSESLLKYKMFAGYKKVEGPGIEIKINNPEYNGEQTEYTTIVDYYSYLLDIISYLNVSGAEAISINDLRYTSFSEMTIAGDNINFNNKAIGVPIVIKAIGPVENFESTLGMSSSPIDLMEWYGFKIEMTKKDNITIPRYTEIKEFKYARPVSSEE</sequence>
<evidence type="ECO:0000313" key="4">
    <source>
        <dbReference type="Proteomes" id="UP000724672"/>
    </source>
</evidence>
<proteinExistence type="inferred from homology"/>
<evidence type="ECO:0000256" key="1">
    <source>
        <dbReference type="ARBA" id="ARBA00009108"/>
    </source>
</evidence>
<keyword evidence="2" id="KW-0175">Coiled coil</keyword>
<dbReference type="AlphaFoldDB" id="A0A942ZA80"/>
<dbReference type="Pfam" id="PF05949">
    <property type="entry name" value="DUF881"/>
    <property type="match status" value="1"/>
</dbReference>
<name>A0A942ZA80_9FIRM</name>
<dbReference type="Proteomes" id="UP000724672">
    <property type="component" value="Unassembled WGS sequence"/>
</dbReference>